<proteinExistence type="predicted"/>
<protein>
    <submittedName>
        <fullName evidence="2">Uncharacterized protein</fullName>
    </submittedName>
</protein>
<keyword evidence="3" id="KW-1185">Reference proteome</keyword>
<evidence type="ECO:0000313" key="3">
    <source>
        <dbReference type="Proteomes" id="UP000274601"/>
    </source>
</evidence>
<evidence type="ECO:0000313" key="2">
    <source>
        <dbReference type="EMBL" id="RKS76489.1"/>
    </source>
</evidence>
<feature type="region of interest" description="Disordered" evidence="1">
    <location>
        <begin position="1"/>
        <end position="77"/>
    </location>
</feature>
<feature type="compositionally biased region" description="Basic residues" evidence="1">
    <location>
        <begin position="204"/>
        <end position="223"/>
    </location>
</feature>
<evidence type="ECO:0000256" key="1">
    <source>
        <dbReference type="SAM" id="MobiDB-lite"/>
    </source>
</evidence>
<comment type="caution">
    <text evidence="2">The sequence shown here is derived from an EMBL/GenBank/DDBJ whole genome shotgun (WGS) entry which is preliminary data.</text>
</comment>
<name>A0A495QSK3_9ACTN</name>
<dbReference type="EMBL" id="RBWU01000002">
    <property type="protein sequence ID" value="RKS76489.1"/>
    <property type="molecule type" value="Genomic_DNA"/>
</dbReference>
<sequence>MLRGPARSPDRAGLPHVWGGPNSWSAGGPHSPHCADRTVERPRLSSPNAQPRARARESSPKVRTVKAQECGRSHPESGWANCALHSAQFGGETPMRPPRRAHACARARIVHFPDRQRPRDCTVGRGWTHVSREGWNGPVRAAERVPVAVGVASWATRAATRTRAGAKRRRSGMCPAWGRPNARVHTDTYARTRAHVHAREAATPRRRPGRRRRRGPPGRSRRCTFHDRRPS</sequence>
<gene>
    <name evidence="2" type="ORF">BZB76_1845</name>
</gene>
<organism evidence="2 3">
    <name type="scientific">Actinomadura pelletieri DSM 43383</name>
    <dbReference type="NCBI Taxonomy" id="1120940"/>
    <lineage>
        <taxon>Bacteria</taxon>
        <taxon>Bacillati</taxon>
        <taxon>Actinomycetota</taxon>
        <taxon>Actinomycetes</taxon>
        <taxon>Streptosporangiales</taxon>
        <taxon>Thermomonosporaceae</taxon>
        <taxon>Actinomadura</taxon>
    </lineage>
</organism>
<accession>A0A495QSK3</accession>
<feature type="compositionally biased region" description="Basic and acidic residues" evidence="1">
    <location>
        <begin position="33"/>
        <end position="43"/>
    </location>
</feature>
<dbReference type="AlphaFoldDB" id="A0A495QSK3"/>
<reference evidence="2 3" key="1">
    <citation type="submission" date="2018-10" db="EMBL/GenBank/DDBJ databases">
        <title>Genomic Encyclopedia of Archaeal and Bacterial Type Strains, Phase II (KMG-II): from individual species to whole genera.</title>
        <authorList>
            <person name="Goeker M."/>
        </authorList>
    </citation>
    <scope>NUCLEOTIDE SEQUENCE [LARGE SCALE GENOMIC DNA]</scope>
    <source>
        <strain evidence="2 3">DSM 43383</strain>
    </source>
</reference>
<dbReference type="Proteomes" id="UP000274601">
    <property type="component" value="Unassembled WGS sequence"/>
</dbReference>
<feature type="region of interest" description="Disordered" evidence="1">
    <location>
        <begin position="160"/>
        <end position="231"/>
    </location>
</feature>